<dbReference type="InterPro" id="IPR036043">
    <property type="entry name" value="Phosphoglycerate_kinase_sf"/>
</dbReference>
<gene>
    <name evidence="13" type="ORF">Zmor_012006</name>
</gene>
<dbReference type="AlphaFoldDB" id="A0AA38HG21"/>
<dbReference type="PROSITE" id="PS00111">
    <property type="entry name" value="PGLYCERATE_KINASE"/>
    <property type="match status" value="1"/>
</dbReference>
<keyword evidence="5 11" id="KW-0808">Transferase</keyword>
<comment type="catalytic activity">
    <reaction evidence="1 11">
        <text>(2R)-3-phosphoglycerate + ATP = (2R)-3-phospho-glyceroyl phosphate + ADP</text>
        <dbReference type="Rhea" id="RHEA:14801"/>
        <dbReference type="ChEBI" id="CHEBI:30616"/>
        <dbReference type="ChEBI" id="CHEBI:57604"/>
        <dbReference type="ChEBI" id="CHEBI:58272"/>
        <dbReference type="ChEBI" id="CHEBI:456216"/>
        <dbReference type="EC" id="2.7.2.3"/>
    </reaction>
</comment>
<evidence type="ECO:0000256" key="6">
    <source>
        <dbReference type="ARBA" id="ARBA00022741"/>
    </source>
</evidence>
<evidence type="ECO:0000256" key="11">
    <source>
        <dbReference type="RuleBase" id="RU000532"/>
    </source>
</evidence>
<dbReference type="GO" id="GO:0004618">
    <property type="term" value="F:phosphoglycerate kinase activity"/>
    <property type="evidence" value="ECO:0007669"/>
    <property type="project" value="UniProtKB-EC"/>
</dbReference>
<evidence type="ECO:0000256" key="1">
    <source>
        <dbReference type="ARBA" id="ARBA00000642"/>
    </source>
</evidence>
<sequence length="141" mass="15841">MKKTLKDVQVKDKTVLVRVDFNVPIKDGVITDDNRIKAAMPTIKYLIENDAKIVLFSHLSRIKEEADKAKKSLAPVAKRLEEVAGKPVKFVPFTRGTELEEAIKSLNAGEILLFENTRFEDVVNNEVVKNESKNNAELGAY</sequence>
<dbReference type="FunFam" id="3.40.50.1260:FF:000005">
    <property type="entry name" value="Phosphoglycerate kinase"/>
    <property type="match status" value="1"/>
</dbReference>
<keyword evidence="8" id="KW-0067">ATP-binding</keyword>
<dbReference type="PRINTS" id="PR00477">
    <property type="entry name" value="PHGLYCKINASE"/>
</dbReference>
<comment type="caution">
    <text evidence="13">The sequence shown here is derived from an EMBL/GenBank/DDBJ whole genome shotgun (WGS) entry which is preliminary data.</text>
</comment>
<evidence type="ECO:0000256" key="5">
    <source>
        <dbReference type="ARBA" id="ARBA00022679"/>
    </source>
</evidence>
<keyword evidence="14" id="KW-1185">Reference proteome</keyword>
<dbReference type="PANTHER" id="PTHR11406:SF23">
    <property type="entry name" value="PHOSPHOGLYCERATE KINASE 1, CHLOROPLASTIC-RELATED"/>
    <property type="match status" value="1"/>
</dbReference>
<dbReference type="GO" id="GO:0006094">
    <property type="term" value="P:gluconeogenesis"/>
    <property type="evidence" value="ECO:0007669"/>
    <property type="project" value="TreeGrafter"/>
</dbReference>
<dbReference type="GO" id="GO:0005524">
    <property type="term" value="F:ATP binding"/>
    <property type="evidence" value="ECO:0007669"/>
    <property type="project" value="UniProtKB-KW"/>
</dbReference>
<dbReference type="Pfam" id="PF00162">
    <property type="entry name" value="PGK"/>
    <property type="match status" value="1"/>
</dbReference>
<evidence type="ECO:0000256" key="2">
    <source>
        <dbReference type="ARBA" id="ARBA00001946"/>
    </source>
</evidence>
<keyword evidence="10" id="KW-0324">Glycolysis</keyword>
<comment type="cofactor">
    <cofactor evidence="2">
        <name>Mg(2+)</name>
        <dbReference type="ChEBI" id="CHEBI:18420"/>
    </cofactor>
</comment>
<dbReference type="GO" id="GO:0006096">
    <property type="term" value="P:glycolytic process"/>
    <property type="evidence" value="ECO:0007669"/>
    <property type="project" value="UniProtKB-KW"/>
</dbReference>
<evidence type="ECO:0000256" key="7">
    <source>
        <dbReference type="ARBA" id="ARBA00022777"/>
    </source>
</evidence>
<keyword evidence="6" id="KW-0547">Nucleotide-binding</keyword>
<comment type="similarity">
    <text evidence="3 11">Belongs to the phosphoglycerate kinase family.</text>
</comment>
<keyword evidence="7 11" id="KW-0418">Kinase</keyword>
<comment type="subunit">
    <text evidence="12">Monomer.</text>
</comment>
<dbReference type="SUPFAM" id="SSF53748">
    <property type="entry name" value="Phosphoglycerate kinase"/>
    <property type="match status" value="1"/>
</dbReference>
<evidence type="ECO:0000313" key="14">
    <source>
        <dbReference type="Proteomes" id="UP001168821"/>
    </source>
</evidence>
<organism evidence="13 14">
    <name type="scientific">Zophobas morio</name>
    <dbReference type="NCBI Taxonomy" id="2755281"/>
    <lineage>
        <taxon>Eukaryota</taxon>
        <taxon>Metazoa</taxon>
        <taxon>Ecdysozoa</taxon>
        <taxon>Arthropoda</taxon>
        <taxon>Hexapoda</taxon>
        <taxon>Insecta</taxon>
        <taxon>Pterygota</taxon>
        <taxon>Neoptera</taxon>
        <taxon>Endopterygota</taxon>
        <taxon>Coleoptera</taxon>
        <taxon>Polyphaga</taxon>
        <taxon>Cucujiformia</taxon>
        <taxon>Tenebrionidae</taxon>
        <taxon>Zophobas</taxon>
    </lineage>
</organism>
<protein>
    <recommendedName>
        <fullName evidence="4 11">Phosphoglycerate kinase</fullName>
        <ecNumber evidence="4 11">2.7.2.3</ecNumber>
    </recommendedName>
</protein>
<evidence type="ECO:0000256" key="8">
    <source>
        <dbReference type="ARBA" id="ARBA00022840"/>
    </source>
</evidence>
<dbReference type="Gene3D" id="3.40.50.1260">
    <property type="entry name" value="Phosphoglycerate kinase, N-terminal domain"/>
    <property type="match status" value="1"/>
</dbReference>
<dbReference type="EC" id="2.7.2.3" evidence="4 11"/>
<proteinExistence type="inferred from homology"/>
<dbReference type="EMBL" id="JALNTZ010003706">
    <property type="protein sequence ID" value="KAJ3616195.1"/>
    <property type="molecule type" value="Genomic_DNA"/>
</dbReference>
<dbReference type="GO" id="GO:0043531">
    <property type="term" value="F:ADP binding"/>
    <property type="evidence" value="ECO:0007669"/>
    <property type="project" value="TreeGrafter"/>
</dbReference>
<reference evidence="13" key="1">
    <citation type="journal article" date="2023" name="G3 (Bethesda)">
        <title>Whole genome assemblies of Zophobas morio and Tenebrio molitor.</title>
        <authorList>
            <person name="Kaur S."/>
            <person name="Stinson S.A."/>
            <person name="diCenzo G.C."/>
        </authorList>
    </citation>
    <scope>NUCLEOTIDE SEQUENCE</scope>
    <source>
        <strain evidence="13">QUZm001</strain>
    </source>
</reference>
<evidence type="ECO:0000313" key="13">
    <source>
        <dbReference type="EMBL" id="KAJ3616195.1"/>
    </source>
</evidence>
<evidence type="ECO:0000256" key="3">
    <source>
        <dbReference type="ARBA" id="ARBA00008982"/>
    </source>
</evidence>
<dbReference type="Proteomes" id="UP001168821">
    <property type="component" value="Unassembled WGS sequence"/>
</dbReference>
<dbReference type="PANTHER" id="PTHR11406">
    <property type="entry name" value="PHOSPHOGLYCERATE KINASE"/>
    <property type="match status" value="1"/>
</dbReference>
<dbReference type="InterPro" id="IPR015911">
    <property type="entry name" value="Phosphoglycerate_kinase_CS"/>
</dbReference>
<dbReference type="GO" id="GO:0005829">
    <property type="term" value="C:cytosol"/>
    <property type="evidence" value="ECO:0007669"/>
    <property type="project" value="TreeGrafter"/>
</dbReference>
<name>A0AA38HG21_9CUCU</name>
<keyword evidence="9" id="KW-0460">Magnesium</keyword>
<dbReference type="InterPro" id="IPR015824">
    <property type="entry name" value="Phosphoglycerate_kinase_N"/>
</dbReference>
<evidence type="ECO:0000256" key="4">
    <source>
        <dbReference type="ARBA" id="ARBA00013061"/>
    </source>
</evidence>
<evidence type="ECO:0000256" key="9">
    <source>
        <dbReference type="ARBA" id="ARBA00022842"/>
    </source>
</evidence>
<evidence type="ECO:0000256" key="12">
    <source>
        <dbReference type="RuleBase" id="RU000696"/>
    </source>
</evidence>
<comment type="pathway">
    <text evidence="11">Carbohydrate degradation; glycolysis; pyruvate from D-glyceraldehyde 3-phosphate: step 2/5.</text>
</comment>
<evidence type="ECO:0000256" key="10">
    <source>
        <dbReference type="ARBA" id="ARBA00023152"/>
    </source>
</evidence>
<dbReference type="InterPro" id="IPR001576">
    <property type="entry name" value="Phosphoglycerate_kinase"/>
</dbReference>
<accession>A0AA38HG21</accession>